<evidence type="ECO:0000256" key="2">
    <source>
        <dbReference type="ARBA" id="ARBA00009634"/>
    </source>
</evidence>
<dbReference type="InterPro" id="IPR003591">
    <property type="entry name" value="Leu-rich_rpt_typical-subtyp"/>
</dbReference>
<evidence type="ECO:0000256" key="7">
    <source>
        <dbReference type="ARBA" id="ARBA00022989"/>
    </source>
</evidence>
<dbReference type="Pfam" id="PF13855">
    <property type="entry name" value="LRR_8"/>
    <property type="match status" value="3"/>
</dbReference>
<keyword evidence="4 12" id="KW-0812">Transmembrane</keyword>
<evidence type="ECO:0000256" key="4">
    <source>
        <dbReference type="ARBA" id="ARBA00022692"/>
    </source>
</evidence>
<dbReference type="SMART" id="SM00082">
    <property type="entry name" value="LRRCT"/>
    <property type="match status" value="2"/>
</dbReference>
<dbReference type="InterPro" id="IPR000372">
    <property type="entry name" value="LRRNT"/>
</dbReference>
<evidence type="ECO:0000313" key="14">
    <source>
        <dbReference type="EMBL" id="KAK8782030.1"/>
    </source>
</evidence>
<dbReference type="SMART" id="SM00369">
    <property type="entry name" value="LRR_TYP"/>
    <property type="match status" value="12"/>
</dbReference>
<keyword evidence="8" id="KW-0520">NAD</keyword>
<dbReference type="InterPro" id="IPR000483">
    <property type="entry name" value="Cys-rich_flank_reg_C"/>
</dbReference>
<sequence>MLSIRQCPLSDIGEASIANIKRLSHVRLDYNELAYVPGGLAAAKRLRWLQIRRNRIKSLQGVLSLHELVELDLSYNEIEAVDENYLSNLPKLVFLNLSHNKMQYLSPNIFKKTRELKSIILHGNSIATINDVFQGLHCMENLDLRRNMIGDIDALLTSIMPNLKTAYFDYNKISSIPDFSTSKSMIKELVFRNNRIVQIAPTAFKSFKEMSRLDLSNNNIRHLNETAFSANSRLESLILNWNRLTTVTGVFNRTPQIRHLRLSFNQIRNITAAFNGLTKLRSLSIRNNLLTCIPDDTFRDNRGLQKVTLNENDIQWIGRDAFQGLDKLKIITLRNNRLLTLNNSMRNLPKLQYIDASFNAIQGLETGEFARNINLAAILLAGNNISSVKGAFVAATYLRMLKIDGNRLLLISRGDFAPKMRSKPSLIINNNPLMCDCRLAWLVHNNSQVRLKEQFTCMGPRWLQGKSMLSLTEDDLVGWEDDCESGCHCRCKEDPSGVRVMTVDCSKAKLGHFPKRLPGNTTALYLQDNGLVLLDDRLKRKAPRLQLLSLRNNRLTDFNVSAVPTTVTSLDLRGNRLKQLPYSLVTEHTFTFLWLSDNPFRCDCADYNFSQWIQAHGEVVRDAREIRCGRSSNPAVSGKHFVSLGQKQLCPASMPKGTLFLLLVLGLLVIILTLLAIYLRYGRAAKLWARTLGVCGWTPCTEEQDLYLEKLFDVFVSFSSKDTSWVNDELLPRLDILGLSYCTYERNFKGGFLLQDIIRDAIACSKRTLLLLTRNFVESEWCRWEFRLAHQRALDDNINRLVIVLVDEEAAGALDGDLRLYVRAANHLRWGEPNFWERLQRSLPNNGAHRKAITEEPLSTKMTGTGGTELSKITAKKLQYQYSQDNISEKEVVVG</sequence>
<dbReference type="InterPro" id="IPR032675">
    <property type="entry name" value="LRR_dom_sf"/>
</dbReference>
<evidence type="ECO:0000256" key="6">
    <source>
        <dbReference type="ARBA" id="ARBA00022737"/>
    </source>
</evidence>
<feature type="transmembrane region" description="Helical" evidence="12">
    <location>
        <begin position="659"/>
        <end position="681"/>
    </location>
</feature>
<dbReference type="AlphaFoldDB" id="A0AAQ4F4F7"/>
<evidence type="ECO:0000256" key="9">
    <source>
        <dbReference type="ARBA" id="ARBA00023136"/>
    </source>
</evidence>
<keyword evidence="3" id="KW-0433">Leucine-rich repeat</keyword>
<dbReference type="SMART" id="SM00365">
    <property type="entry name" value="LRR_SD22"/>
    <property type="match status" value="7"/>
</dbReference>
<gene>
    <name evidence="14" type="ORF">V5799_016630</name>
</gene>
<evidence type="ECO:0000256" key="12">
    <source>
        <dbReference type="SAM" id="Phobius"/>
    </source>
</evidence>
<dbReference type="Gene3D" id="3.80.10.10">
    <property type="entry name" value="Ribonuclease Inhibitor"/>
    <property type="match status" value="4"/>
</dbReference>
<keyword evidence="6" id="KW-0677">Repeat</keyword>
<dbReference type="Proteomes" id="UP001321473">
    <property type="component" value="Unassembled WGS sequence"/>
</dbReference>
<keyword evidence="7 12" id="KW-1133">Transmembrane helix</keyword>
<dbReference type="GO" id="GO:0004888">
    <property type="term" value="F:transmembrane signaling receptor activity"/>
    <property type="evidence" value="ECO:0007669"/>
    <property type="project" value="InterPro"/>
</dbReference>
<keyword evidence="15" id="KW-1185">Reference proteome</keyword>
<organism evidence="14 15">
    <name type="scientific">Amblyomma americanum</name>
    <name type="common">Lone star tick</name>
    <dbReference type="NCBI Taxonomy" id="6943"/>
    <lineage>
        <taxon>Eukaryota</taxon>
        <taxon>Metazoa</taxon>
        <taxon>Ecdysozoa</taxon>
        <taxon>Arthropoda</taxon>
        <taxon>Chelicerata</taxon>
        <taxon>Arachnida</taxon>
        <taxon>Acari</taxon>
        <taxon>Parasitiformes</taxon>
        <taxon>Ixodida</taxon>
        <taxon>Ixodoidea</taxon>
        <taxon>Ixodidae</taxon>
        <taxon>Amblyomminae</taxon>
        <taxon>Amblyomma</taxon>
    </lineage>
</organism>
<keyword evidence="11" id="KW-0325">Glycoprotein</keyword>
<accession>A0AAQ4F4F7</accession>
<reference evidence="14 15" key="1">
    <citation type="journal article" date="2023" name="Arcadia Sci">
        <title>De novo assembly of a long-read Amblyomma americanum tick genome.</title>
        <authorList>
            <person name="Chou S."/>
            <person name="Poskanzer K.E."/>
            <person name="Rollins M."/>
            <person name="Thuy-Boun P.S."/>
        </authorList>
    </citation>
    <scope>NUCLEOTIDE SEQUENCE [LARGE SCALE GENOMIC DNA]</scope>
    <source>
        <strain evidence="14">F_SG_1</strain>
        <tissue evidence="14">Salivary glands</tissue>
    </source>
</reference>
<dbReference type="InterPro" id="IPR000157">
    <property type="entry name" value="TIR_dom"/>
</dbReference>
<dbReference type="InterPro" id="IPR017241">
    <property type="entry name" value="Toll-like_receptor"/>
</dbReference>
<evidence type="ECO:0000259" key="13">
    <source>
        <dbReference type="PROSITE" id="PS50104"/>
    </source>
</evidence>
<dbReference type="PANTHER" id="PTHR24365">
    <property type="entry name" value="TOLL-LIKE RECEPTOR"/>
    <property type="match status" value="1"/>
</dbReference>
<proteinExistence type="inferred from homology"/>
<dbReference type="EMBL" id="JARKHS020007073">
    <property type="protein sequence ID" value="KAK8782030.1"/>
    <property type="molecule type" value="Genomic_DNA"/>
</dbReference>
<dbReference type="Gene3D" id="3.40.50.10140">
    <property type="entry name" value="Toll/interleukin-1 receptor homology (TIR) domain"/>
    <property type="match status" value="1"/>
</dbReference>
<dbReference type="SUPFAM" id="SSF52200">
    <property type="entry name" value="Toll/Interleukin receptor TIR domain"/>
    <property type="match status" value="1"/>
</dbReference>
<feature type="domain" description="TIR" evidence="13">
    <location>
        <begin position="710"/>
        <end position="843"/>
    </location>
</feature>
<evidence type="ECO:0000256" key="10">
    <source>
        <dbReference type="ARBA" id="ARBA00023170"/>
    </source>
</evidence>
<evidence type="ECO:0000256" key="11">
    <source>
        <dbReference type="ARBA" id="ARBA00023180"/>
    </source>
</evidence>
<dbReference type="PIRSF" id="PIRSF037595">
    <property type="entry name" value="Toll-like_receptor"/>
    <property type="match status" value="1"/>
</dbReference>
<keyword evidence="5" id="KW-0732">Signal</keyword>
<protein>
    <recommendedName>
        <fullName evidence="13">TIR domain-containing protein</fullName>
    </recommendedName>
</protein>
<comment type="subcellular location">
    <subcellularLocation>
        <location evidence="1">Membrane</location>
        <topology evidence="1">Single-pass type I membrane protein</topology>
    </subcellularLocation>
</comment>
<comment type="caution">
    <text evidence="14">The sequence shown here is derived from an EMBL/GenBank/DDBJ whole genome shotgun (WGS) entry which is preliminary data.</text>
</comment>
<dbReference type="Pfam" id="PF12799">
    <property type="entry name" value="LRR_4"/>
    <property type="match status" value="1"/>
</dbReference>
<dbReference type="InterPro" id="IPR025875">
    <property type="entry name" value="Leu-rich_rpt_4"/>
</dbReference>
<dbReference type="Pfam" id="PF13676">
    <property type="entry name" value="TIR_2"/>
    <property type="match status" value="1"/>
</dbReference>
<dbReference type="PROSITE" id="PS51450">
    <property type="entry name" value="LRR"/>
    <property type="match status" value="2"/>
</dbReference>
<dbReference type="GO" id="GO:0002224">
    <property type="term" value="P:toll-like receptor signaling pathway"/>
    <property type="evidence" value="ECO:0007669"/>
    <property type="project" value="InterPro"/>
</dbReference>
<keyword evidence="9 12" id="KW-0472">Membrane</keyword>
<dbReference type="SMART" id="SM00013">
    <property type="entry name" value="LRRNT"/>
    <property type="match status" value="1"/>
</dbReference>
<evidence type="ECO:0000256" key="5">
    <source>
        <dbReference type="ARBA" id="ARBA00022729"/>
    </source>
</evidence>
<evidence type="ECO:0000256" key="8">
    <source>
        <dbReference type="ARBA" id="ARBA00023027"/>
    </source>
</evidence>
<dbReference type="SMART" id="SM00255">
    <property type="entry name" value="TIR"/>
    <property type="match status" value="1"/>
</dbReference>
<keyword evidence="10" id="KW-0675">Receptor</keyword>
<dbReference type="GO" id="GO:0006955">
    <property type="term" value="P:immune response"/>
    <property type="evidence" value="ECO:0007669"/>
    <property type="project" value="InterPro"/>
</dbReference>
<evidence type="ECO:0000256" key="1">
    <source>
        <dbReference type="ARBA" id="ARBA00004479"/>
    </source>
</evidence>
<dbReference type="PROSITE" id="PS50104">
    <property type="entry name" value="TIR"/>
    <property type="match status" value="1"/>
</dbReference>
<dbReference type="InterPro" id="IPR001611">
    <property type="entry name" value="Leu-rich_rpt"/>
</dbReference>
<evidence type="ECO:0000313" key="15">
    <source>
        <dbReference type="Proteomes" id="UP001321473"/>
    </source>
</evidence>
<name>A0AAQ4F4F7_AMBAM</name>
<evidence type="ECO:0000256" key="3">
    <source>
        <dbReference type="ARBA" id="ARBA00022614"/>
    </source>
</evidence>
<dbReference type="InterPro" id="IPR035897">
    <property type="entry name" value="Toll_tir_struct_dom_sf"/>
</dbReference>
<dbReference type="PANTHER" id="PTHR24365:SF541">
    <property type="entry name" value="PROTEIN TOLL-RELATED"/>
    <property type="match status" value="1"/>
</dbReference>
<comment type="similarity">
    <text evidence="2">Belongs to the Toll-like receptor family.</text>
</comment>
<dbReference type="GO" id="GO:0005886">
    <property type="term" value="C:plasma membrane"/>
    <property type="evidence" value="ECO:0007669"/>
    <property type="project" value="TreeGrafter"/>
</dbReference>
<dbReference type="SUPFAM" id="SSF52058">
    <property type="entry name" value="L domain-like"/>
    <property type="match status" value="3"/>
</dbReference>